<evidence type="ECO:0000313" key="3">
    <source>
        <dbReference type="Proteomes" id="UP000092154"/>
    </source>
</evidence>
<reference evidence="2 3" key="1">
    <citation type="submission" date="2016-06" db="EMBL/GenBank/DDBJ databases">
        <title>Comparative genomics of the ectomycorrhizal sister species Rhizopogon vinicolor and Rhizopogon vesiculosus (Basidiomycota: Boletales) reveals a divergence of the mating type B locus.</title>
        <authorList>
            <consortium name="DOE Joint Genome Institute"/>
            <person name="Mujic A.B."/>
            <person name="Kuo A."/>
            <person name="Tritt A."/>
            <person name="Lipzen A."/>
            <person name="Chen C."/>
            <person name="Johnson J."/>
            <person name="Sharma A."/>
            <person name="Barry K."/>
            <person name="Grigoriev I.V."/>
            <person name="Spatafora J.W."/>
        </authorList>
    </citation>
    <scope>NUCLEOTIDE SEQUENCE [LARGE SCALE GENOMIC DNA]</scope>
    <source>
        <strain evidence="2 3">AM-OR11-026</strain>
    </source>
</reference>
<keyword evidence="3" id="KW-1185">Reference proteome</keyword>
<feature type="region of interest" description="Disordered" evidence="1">
    <location>
        <begin position="1"/>
        <end position="100"/>
    </location>
</feature>
<evidence type="ECO:0000313" key="2">
    <source>
        <dbReference type="EMBL" id="OAX41888.1"/>
    </source>
</evidence>
<feature type="compositionally biased region" description="Polar residues" evidence="1">
    <location>
        <begin position="56"/>
        <end position="66"/>
    </location>
</feature>
<dbReference type="InParanoid" id="A0A1B7NAT2"/>
<dbReference type="OrthoDB" id="27198at2759"/>
<dbReference type="EMBL" id="KV448169">
    <property type="protein sequence ID" value="OAX41888.1"/>
    <property type="molecule type" value="Genomic_DNA"/>
</dbReference>
<dbReference type="Proteomes" id="UP000092154">
    <property type="component" value="Unassembled WGS sequence"/>
</dbReference>
<name>A0A1B7NAT2_9AGAM</name>
<dbReference type="AlphaFoldDB" id="A0A1B7NAT2"/>
<protein>
    <submittedName>
        <fullName evidence="2">Uncharacterized protein</fullName>
    </submittedName>
</protein>
<feature type="compositionally biased region" description="Polar residues" evidence="1">
    <location>
        <begin position="91"/>
        <end position="100"/>
    </location>
</feature>
<sequence>MPPKRKRADAESQGAPVRSTRSSTRTGTNGTATLDCAAASVAEGVEATPPPKKSRNTAIKATSRAKTSAKGRASTAKASSNADVSHANDPFPNTNYIIHSPSRQRAGTYLLDQACIERRRSR</sequence>
<evidence type="ECO:0000256" key="1">
    <source>
        <dbReference type="SAM" id="MobiDB-lite"/>
    </source>
</evidence>
<organism evidence="2 3">
    <name type="scientific">Rhizopogon vinicolor AM-OR11-026</name>
    <dbReference type="NCBI Taxonomy" id="1314800"/>
    <lineage>
        <taxon>Eukaryota</taxon>
        <taxon>Fungi</taxon>
        <taxon>Dikarya</taxon>
        <taxon>Basidiomycota</taxon>
        <taxon>Agaricomycotina</taxon>
        <taxon>Agaricomycetes</taxon>
        <taxon>Agaricomycetidae</taxon>
        <taxon>Boletales</taxon>
        <taxon>Suillineae</taxon>
        <taxon>Rhizopogonaceae</taxon>
        <taxon>Rhizopogon</taxon>
    </lineage>
</organism>
<gene>
    <name evidence="2" type="ORF">K503DRAFT_437982</name>
</gene>
<proteinExistence type="predicted"/>
<accession>A0A1B7NAT2</accession>